<evidence type="ECO:0000313" key="5">
    <source>
        <dbReference type="Proteomes" id="UP000184465"/>
    </source>
</evidence>
<evidence type="ECO:0000256" key="2">
    <source>
        <dbReference type="PROSITE-ProRule" id="PRU00335"/>
    </source>
</evidence>
<dbReference type="OrthoDB" id="9780824at2"/>
<keyword evidence="5" id="KW-1185">Reference proteome</keyword>
<evidence type="ECO:0000256" key="1">
    <source>
        <dbReference type="ARBA" id="ARBA00023125"/>
    </source>
</evidence>
<protein>
    <submittedName>
        <fullName evidence="4">Transcriptional regulator, TetR family</fullName>
    </submittedName>
</protein>
<evidence type="ECO:0000313" key="4">
    <source>
        <dbReference type="EMBL" id="SHJ86631.1"/>
    </source>
</evidence>
<name>A0A1M6MT26_PARC5</name>
<evidence type="ECO:0000259" key="3">
    <source>
        <dbReference type="PROSITE" id="PS50977"/>
    </source>
</evidence>
<reference evidence="4 5" key="1">
    <citation type="submission" date="2016-11" db="EMBL/GenBank/DDBJ databases">
        <authorList>
            <person name="Jaros S."/>
            <person name="Januszkiewicz K."/>
            <person name="Wedrychowicz H."/>
        </authorList>
    </citation>
    <scope>NUCLEOTIDE SEQUENCE [LARGE SCALE GENOMIC DNA]</scope>
    <source>
        <strain evidence="4 5">DSM 15212</strain>
    </source>
</reference>
<dbReference type="Proteomes" id="UP000184465">
    <property type="component" value="Unassembled WGS sequence"/>
</dbReference>
<dbReference type="RefSeq" id="WP_073148342.1">
    <property type="nucleotide sequence ID" value="NZ_FRAG01000012.1"/>
</dbReference>
<dbReference type="SUPFAM" id="SSF46689">
    <property type="entry name" value="Homeodomain-like"/>
    <property type="match status" value="1"/>
</dbReference>
<gene>
    <name evidence="4" type="ORF">SAMN02745912_01409</name>
</gene>
<dbReference type="InterPro" id="IPR050624">
    <property type="entry name" value="HTH-type_Tx_Regulator"/>
</dbReference>
<organism evidence="4 5">
    <name type="scientific">Paramaledivibacter caminithermalis (strain DSM 15212 / CIP 107654 / DViRD3)</name>
    <name type="common">Clostridium caminithermale</name>
    <dbReference type="NCBI Taxonomy" id="1121301"/>
    <lineage>
        <taxon>Bacteria</taxon>
        <taxon>Bacillati</taxon>
        <taxon>Bacillota</taxon>
        <taxon>Clostridia</taxon>
        <taxon>Peptostreptococcales</taxon>
        <taxon>Caminicellaceae</taxon>
        <taxon>Paramaledivibacter</taxon>
    </lineage>
</organism>
<dbReference type="InterPro" id="IPR009057">
    <property type="entry name" value="Homeodomain-like_sf"/>
</dbReference>
<dbReference type="PANTHER" id="PTHR43479">
    <property type="entry name" value="ACREF/ENVCD OPERON REPRESSOR-RELATED"/>
    <property type="match status" value="1"/>
</dbReference>
<dbReference type="Pfam" id="PF00440">
    <property type="entry name" value="TetR_N"/>
    <property type="match status" value="1"/>
</dbReference>
<dbReference type="InterPro" id="IPR001647">
    <property type="entry name" value="HTH_TetR"/>
</dbReference>
<dbReference type="AlphaFoldDB" id="A0A1M6MT26"/>
<dbReference type="Gene3D" id="1.10.357.10">
    <property type="entry name" value="Tetracycline Repressor, domain 2"/>
    <property type="match status" value="1"/>
</dbReference>
<dbReference type="GO" id="GO:0003677">
    <property type="term" value="F:DNA binding"/>
    <property type="evidence" value="ECO:0007669"/>
    <property type="project" value="UniProtKB-UniRule"/>
</dbReference>
<dbReference type="STRING" id="1121301.SAMN02745912_01409"/>
<dbReference type="PRINTS" id="PR00455">
    <property type="entry name" value="HTHTETR"/>
</dbReference>
<sequence>MNNLSTSEKILEAAMSLFSEKGYKAVTTKDIANAAGVSEMTIFRHFQKKRYLFEKAFDKYVFSPKLKTLFDSGLEWDLEKDLMKISSIYQEMLCRNERIILMQLKNNELIFRLDSPLRKFPNELNKLLADYFYKMKEKGVIDKNPEILAINFLSSNFGIFTSLKILEKYNTDVDINSCITNFVKTFTKGIMS</sequence>
<feature type="domain" description="HTH tetR-type" evidence="3">
    <location>
        <begin position="4"/>
        <end position="64"/>
    </location>
</feature>
<dbReference type="PROSITE" id="PS50977">
    <property type="entry name" value="HTH_TETR_2"/>
    <property type="match status" value="1"/>
</dbReference>
<proteinExistence type="predicted"/>
<feature type="DNA-binding region" description="H-T-H motif" evidence="2">
    <location>
        <begin position="27"/>
        <end position="46"/>
    </location>
</feature>
<keyword evidence="1 2" id="KW-0238">DNA-binding</keyword>
<dbReference type="EMBL" id="FRAG01000012">
    <property type="protein sequence ID" value="SHJ86631.1"/>
    <property type="molecule type" value="Genomic_DNA"/>
</dbReference>
<dbReference type="PANTHER" id="PTHR43479:SF11">
    <property type="entry name" value="ACREF_ENVCD OPERON REPRESSOR-RELATED"/>
    <property type="match status" value="1"/>
</dbReference>
<dbReference type="Gene3D" id="1.10.10.60">
    <property type="entry name" value="Homeodomain-like"/>
    <property type="match status" value="1"/>
</dbReference>
<accession>A0A1M6MT26</accession>